<proteinExistence type="predicted"/>
<evidence type="ECO:0000313" key="3">
    <source>
        <dbReference type="Proteomes" id="UP000053144"/>
    </source>
</evidence>
<dbReference type="AlphaFoldDB" id="A0A0L9VK64"/>
<gene>
    <name evidence="2" type="ORF">LR48_Vigan10g119400</name>
</gene>
<evidence type="ECO:0000313" key="2">
    <source>
        <dbReference type="EMBL" id="KOM55302.1"/>
    </source>
</evidence>
<dbReference type="Gramene" id="KOM55302">
    <property type="protein sequence ID" value="KOM55302"/>
    <property type="gene ID" value="LR48_Vigan10g119400"/>
</dbReference>
<sequence>MVGEGGWTPVNDYPREIGNLYRKSNTEDGRSQKIKSTLDLLVDARPYVRRWHMDGRLKVVQTLDQMDARPDANPEGRSSRCGRSSRRSSRRTLVQKIVEKWTLVHKIGRSSRKLDAPPENWTLVVVYKTKLHK</sequence>
<organism evidence="2 3">
    <name type="scientific">Phaseolus angularis</name>
    <name type="common">Azuki bean</name>
    <name type="synonym">Vigna angularis</name>
    <dbReference type="NCBI Taxonomy" id="3914"/>
    <lineage>
        <taxon>Eukaryota</taxon>
        <taxon>Viridiplantae</taxon>
        <taxon>Streptophyta</taxon>
        <taxon>Embryophyta</taxon>
        <taxon>Tracheophyta</taxon>
        <taxon>Spermatophyta</taxon>
        <taxon>Magnoliopsida</taxon>
        <taxon>eudicotyledons</taxon>
        <taxon>Gunneridae</taxon>
        <taxon>Pentapetalae</taxon>
        <taxon>rosids</taxon>
        <taxon>fabids</taxon>
        <taxon>Fabales</taxon>
        <taxon>Fabaceae</taxon>
        <taxon>Papilionoideae</taxon>
        <taxon>50 kb inversion clade</taxon>
        <taxon>NPAAA clade</taxon>
        <taxon>indigoferoid/millettioid clade</taxon>
        <taxon>Phaseoleae</taxon>
        <taxon>Vigna</taxon>
    </lineage>
</organism>
<dbReference type="EMBL" id="CM003380">
    <property type="protein sequence ID" value="KOM55302.1"/>
    <property type="molecule type" value="Genomic_DNA"/>
</dbReference>
<accession>A0A0L9VK64</accession>
<name>A0A0L9VK64_PHAAN</name>
<feature type="compositionally biased region" description="Basic and acidic residues" evidence="1">
    <location>
        <begin position="66"/>
        <end position="78"/>
    </location>
</feature>
<reference evidence="3" key="1">
    <citation type="journal article" date="2015" name="Proc. Natl. Acad. Sci. U.S.A.">
        <title>Genome sequencing of adzuki bean (Vigna angularis) provides insight into high starch and low fat accumulation and domestication.</title>
        <authorList>
            <person name="Yang K."/>
            <person name="Tian Z."/>
            <person name="Chen C."/>
            <person name="Luo L."/>
            <person name="Zhao B."/>
            <person name="Wang Z."/>
            <person name="Yu L."/>
            <person name="Li Y."/>
            <person name="Sun Y."/>
            <person name="Li W."/>
            <person name="Chen Y."/>
            <person name="Li Y."/>
            <person name="Zhang Y."/>
            <person name="Ai D."/>
            <person name="Zhao J."/>
            <person name="Shang C."/>
            <person name="Ma Y."/>
            <person name="Wu B."/>
            <person name="Wang M."/>
            <person name="Gao L."/>
            <person name="Sun D."/>
            <person name="Zhang P."/>
            <person name="Guo F."/>
            <person name="Wang W."/>
            <person name="Li Y."/>
            <person name="Wang J."/>
            <person name="Varshney R.K."/>
            <person name="Wang J."/>
            <person name="Ling H.Q."/>
            <person name="Wan P."/>
        </authorList>
    </citation>
    <scope>NUCLEOTIDE SEQUENCE</scope>
    <source>
        <strain evidence="3">cv. Jingnong 6</strain>
    </source>
</reference>
<feature type="region of interest" description="Disordered" evidence="1">
    <location>
        <begin position="64"/>
        <end position="91"/>
    </location>
</feature>
<protein>
    <submittedName>
        <fullName evidence="2">Uncharacterized protein</fullName>
    </submittedName>
</protein>
<evidence type="ECO:0000256" key="1">
    <source>
        <dbReference type="SAM" id="MobiDB-lite"/>
    </source>
</evidence>
<dbReference type="Proteomes" id="UP000053144">
    <property type="component" value="Chromosome 10"/>
</dbReference>